<keyword evidence="2" id="KW-1185">Reference proteome</keyword>
<name>C0EDQ7_9FIRM</name>
<gene>
    <name evidence="1" type="ORF">CLOSTMETH_01985</name>
</gene>
<dbReference type="HOGENOM" id="CLU_3182110_0_0_9"/>
<protein>
    <submittedName>
        <fullName evidence="1">Uncharacterized protein</fullName>
    </submittedName>
</protein>
<dbReference type="STRING" id="537013.CLOSTMETH_01985"/>
<sequence length="46" mass="5508">MQQIAIRFAFLLELLYNKKTDYLAPSPNNFKRVENSFQMIVKILIF</sequence>
<proteinExistence type="predicted"/>
<comment type="caution">
    <text evidence="1">The sequence shown here is derived from an EMBL/GenBank/DDBJ whole genome shotgun (WGS) entry which is preliminary data.</text>
</comment>
<dbReference type="EMBL" id="ACEC01000065">
    <property type="protein sequence ID" value="EEG30404.1"/>
    <property type="molecule type" value="Genomic_DNA"/>
</dbReference>
<dbReference type="Proteomes" id="UP000003340">
    <property type="component" value="Unassembled WGS sequence"/>
</dbReference>
<organism evidence="1 2">
    <name type="scientific">[Clostridium] methylpentosum DSM 5476</name>
    <dbReference type="NCBI Taxonomy" id="537013"/>
    <lineage>
        <taxon>Bacteria</taxon>
        <taxon>Bacillati</taxon>
        <taxon>Bacillota</taxon>
        <taxon>Clostridia</taxon>
        <taxon>Eubacteriales</taxon>
        <taxon>Oscillospiraceae</taxon>
        <taxon>Oscillospiraceae incertae sedis</taxon>
    </lineage>
</organism>
<evidence type="ECO:0000313" key="2">
    <source>
        <dbReference type="Proteomes" id="UP000003340"/>
    </source>
</evidence>
<evidence type="ECO:0000313" key="1">
    <source>
        <dbReference type="EMBL" id="EEG30404.1"/>
    </source>
</evidence>
<reference evidence="1 2" key="1">
    <citation type="submission" date="2009-01" db="EMBL/GenBank/DDBJ databases">
        <authorList>
            <person name="Fulton L."/>
            <person name="Clifton S."/>
            <person name="Fulton B."/>
            <person name="Xu J."/>
            <person name="Minx P."/>
            <person name="Pepin K.H."/>
            <person name="Johnson M."/>
            <person name="Bhonagiri V."/>
            <person name="Nash W.E."/>
            <person name="Mardis E.R."/>
            <person name="Wilson R.K."/>
        </authorList>
    </citation>
    <scope>NUCLEOTIDE SEQUENCE [LARGE SCALE GENOMIC DNA]</scope>
    <source>
        <strain evidence="1 2">DSM 5476</strain>
    </source>
</reference>
<dbReference type="AlphaFoldDB" id="C0EDQ7"/>
<accession>C0EDQ7</accession>
<reference evidence="1 2" key="2">
    <citation type="submission" date="2009-02" db="EMBL/GenBank/DDBJ databases">
        <title>Draft genome sequence of Clostridium methylpentosum (DSM 5476).</title>
        <authorList>
            <person name="Sudarsanam P."/>
            <person name="Ley R."/>
            <person name="Guruge J."/>
            <person name="Turnbaugh P.J."/>
            <person name="Mahowald M."/>
            <person name="Liep D."/>
            <person name="Gordon J."/>
        </authorList>
    </citation>
    <scope>NUCLEOTIDE SEQUENCE [LARGE SCALE GENOMIC DNA]</scope>
    <source>
        <strain evidence="1 2">DSM 5476</strain>
    </source>
</reference>